<dbReference type="NCBIfam" id="TIGR03016">
    <property type="entry name" value="pepcterm_hypo_1"/>
    <property type="match status" value="1"/>
</dbReference>
<accession>A0A6N9TFG4</accession>
<sequence length="556" mass="61098">MPKEISNSRLVSSSVNILFSVFILATNLEALAGINVTANASANSVFQDINSEENGTFSFTTLSVNPNVNISYQSRTLNGLWQGKLTHLERDRNDASREDTYGEYSYSANWNPFDELLVFQVSGALNYQNAQAGNFLVSDFLTNSDALAKTRSNRIGVTSTISQGDWIRGTGQASYSDVASERNALNNGFALNNDSYQLSGTLTNGDEAKYLIWNLTGSFQSTDRAQANQGAFISRNASGFVDIHFLPNWAVRVTGTHEGNQVSARNDTSNLVREFDSYGVGITYRQSTNRFISLTANTTNSDLEDDDNETFVGLDAQWALSTRTQISATYGRRFFGETASANISYNSKYFRTAFGYSEDVTNVSRLLANPENLGVFVCPANSLTIASCFQPNSLSYIPNADEQFVQLTTQNLEFNDNVIIRKSSNFQIGYNFSRVTIGMSLRYSEDDALDQDRLTRTYSLGSTLVYRLGSYTNINASVNYADIAQRSETIEGGNSENWNASLGLERAFGRALAATLDLNYIDRSGDLINGGGGGNGAFGANYTDRRLTLGITYTFD</sequence>
<evidence type="ECO:0000313" key="1">
    <source>
        <dbReference type="EMBL" id="NDW14279.1"/>
    </source>
</evidence>
<evidence type="ECO:0000313" key="2">
    <source>
        <dbReference type="Proteomes" id="UP000471381"/>
    </source>
</evidence>
<name>A0A6N9TFG4_9ALTE</name>
<keyword evidence="2" id="KW-1185">Reference proteome</keyword>
<dbReference type="Proteomes" id="UP000471381">
    <property type="component" value="Unassembled WGS sequence"/>
</dbReference>
<dbReference type="AlphaFoldDB" id="A0A6N9TFG4"/>
<dbReference type="SUPFAM" id="SSF56935">
    <property type="entry name" value="Porins"/>
    <property type="match status" value="1"/>
</dbReference>
<comment type="caution">
    <text evidence="1">The sequence shown here is derived from an EMBL/GenBank/DDBJ whole genome shotgun (WGS) entry which is preliminary data.</text>
</comment>
<protein>
    <submittedName>
        <fullName evidence="1">TIGR03016 family PEP-CTERM system-associated outer membrane protein</fullName>
    </submittedName>
</protein>
<dbReference type="InterPro" id="IPR017467">
    <property type="entry name" value="CHP03016_PEP-CTERM"/>
</dbReference>
<reference evidence="1 2" key="1">
    <citation type="submission" date="2020-01" db="EMBL/GenBank/DDBJ databases">
        <title>Genomes of bacteria type strains.</title>
        <authorList>
            <person name="Chen J."/>
            <person name="Zhu S."/>
            <person name="Yang J."/>
        </authorList>
    </citation>
    <scope>NUCLEOTIDE SEQUENCE [LARGE SCALE GENOMIC DNA]</scope>
    <source>
        <strain evidence="1 2">LMG 24078</strain>
    </source>
</reference>
<proteinExistence type="predicted"/>
<organism evidence="1 2">
    <name type="scientific">Alteromonas genovensis</name>
    <dbReference type="NCBI Taxonomy" id="471225"/>
    <lineage>
        <taxon>Bacteria</taxon>
        <taxon>Pseudomonadati</taxon>
        <taxon>Pseudomonadota</taxon>
        <taxon>Gammaproteobacteria</taxon>
        <taxon>Alteromonadales</taxon>
        <taxon>Alteromonadaceae</taxon>
        <taxon>Alteromonas/Salinimonas group</taxon>
        <taxon>Alteromonas</taxon>
    </lineage>
</organism>
<dbReference type="EMBL" id="JAAAWO010000001">
    <property type="protein sequence ID" value="NDW14279.1"/>
    <property type="molecule type" value="Genomic_DNA"/>
</dbReference>
<gene>
    <name evidence="1" type="ORF">GTQ48_01855</name>
</gene>